<evidence type="ECO:0000313" key="9">
    <source>
        <dbReference type="Proteomes" id="UP000297597"/>
    </source>
</evidence>
<dbReference type="AlphaFoldDB" id="A0A4Y7RVU7"/>
<evidence type="ECO:0000259" key="7">
    <source>
        <dbReference type="PROSITE" id="PS50972"/>
    </source>
</evidence>
<dbReference type="PROSITE" id="PS50972">
    <property type="entry name" value="PTERIN_BINDING"/>
    <property type="match status" value="1"/>
</dbReference>
<dbReference type="GO" id="GO:0008705">
    <property type="term" value="F:methionine synthase activity"/>
    <property type="evidence" value="ECO:0007669"/>
    <property type="project" value="TreeGrafter"/>
</dbReference>
<dbReference type="EC" id="2.1.1.258" evidence="8"/>
<evidence type="ECO:0000256" key="4">
    <source>
        <dbReference type="ARBA" id="ARBA00022679"/>
    </source>
</evidence>
<dbReference type="Proteomes" id="UP000297597">
    <property type="component" value="Unassembled WGS sequence"/>
</dbReference>
<dbReference type="PANTHER" id="PTHR45833">
    <property type="entry name" value="METHIONINE SYNTHASE"/>
    <property type="match status" value="1"/>
</dbReference>
<keyword evidence="2 8" id="KW-0489">Methyltransferase</keyword>
<dbReference type="Gene3D" id="3.20.20.20">
    <property type="entry name" value="Dihydropteroate synthase-like"/>
    <property type="match status" value="1"/>
</dbReference>
<comment type="caution">
    <text evidence="8">The sequence shown here is derived from an EMBL/GenBank/DDBJ whole genome shotgun (WGS) entry which is preliminary data.</text>
</comment>
<name>A0A4Y7RVU7_9FIRM</name>
<dbReference type="EMBL" id="QFFZ01000004">
    <property type="protein sequence ID" value="TEB13031.1"/>
    <property type="molecule type" value="Genomic_DNA"/>
</dbReference>
<dbReference type="GO" id="GO:0031419">
    <property type="term" value="F:cobalamin binding"/>
    <property type="evidence" value="ECO:0007669"/>
    <property type="project" value="UniProtKB-KW"/>
</dbReference>
<dbReference type="GO" id="GO:0050667">
    <property type="term" value="P:homocysteine metabolic process"/>
    <property type="evidence" value="ECO:0007669"/>
    <property type="project" value="TreeGrafter"/>
</dbReference>
<accession>A0A4Y7RVU7</accession>
<dbReference type="GO" id="GO:0046653">
    <property type="term" value="P:tetrahydrofolate metabolic process"/>
    <property type="evidence" value="ECO:0007669"/>
    <property type="project" value="TreeGrafter"/>
</dbReference>
<feature type="domain" description="Pterin-binding" evidence="7">
    <location>
        <begin position="20"/>
        <end position="271"/>
    </location>
</feature>
<comment type="similarity">
    <text evidence="1">Belongs to the vitamin-B12 dependent methionine synthase family.</text>
</comment>
<dbReference type="SUPFAM" id="SSF51717">
    <property type="entry name" value="Dihydropteroate synthetase-like"/>
    <property type="match status" value="1"/>
</dbReference>
<keyword evidence="9" id="KW-1185">Reference proteome</keyword>
<evidence type="ECO:0000256" key="2">
    <source>
        <dbReference type="ARBA" id="ARBA00022603"/>
    </source>
</evidence>
<keyword evidence="6" id="KW-0170">Cobalt</keyword>
<dbReference type="GO" id="GO:0032259">
    <property type="term" value="P:methylation"/>
    <property type="evidence" value="ECO:0007669"/>
    <property type="project" value="UniProtKB-KW"/>
</dbReference>
<sequence>METRLASAARELMISSDKQTTLIGERINPTGKKKLAEALQKGEYDEIVRREAREQVDAGADVLDVNVGAGGVDEIAVLPEVVKIVMDEVDVPLCIDSGNPHAIEAALKVYKGKPLINSVKGEEQSLQTVLPLVKEYGAAVIALPLDQNGIPNNADDRIKLVDRIVERCVKTGIPIEDIVIDCLALSVGVDYHAGLVTLETIKRVKENYGVNMTLGASNISFSLPGREAVNDAFLSIAMAAGVTCPVVNVAKARKCVLSTDLILGRDKYALRYIKYYRQNKEQF</sequence>
<dbReference type="GO" id="GO:0102036">
    <property type="term" value="F:methyltetrahydrofolate:corrinoid/iron-sulfur protein methyltransferase activity"/>
    <property type="evidence" value="ECO:0007669"/>
    <property type="project" value="UniProtKB-EC"/>
</dbReference>
<dbReference type="GO" id="GO:0005829">
    <property type="term" value="C:cytosol"/>
    <property type="evidence" value="ECO:0007669"/>
    <property type="project" value="TreeGrafter"/>
</dbReference>
<dbReference type="InterPro" id="IPR011005">
    <property type="entry name" value="Dihydropteroate_synth-like_sf"/>
</dbReference>
<evidence type="ECO:0000313" key="8">
    <source>
        <dbReference type="EMBL" id="TEB13031.1"/>
    </source>
</evidence>
<keyword evidence="3" id="KW-0846">Cobalamin</keyword>
<dbReference type="PANTHER" id="PTHR45833:SF1">
    <property type="entry name" value="METHIONINE SYNTHASE"/>
    <property type="match status" value="1"/>
</dbReference>
<dbReference type="InterPro" id="IPR000489">
    <property type="entry name" value="Pterin-binding_dom"/>
</dbReference>
<dbReference type="RefSeq" id="WP_134212546.1">
    <property type="nucleotide sequence ID" value="NZ_QFFZ01000004.1"/>
</dbReference>
<evidence type="ECO:0000256" key="1">
    <source>
        <dbReference type="ARBA" id="ARBA00010398"/>
    </source>
</evidence>
<protein>
    <submittedName>
        <fullName evidence="8">5-methyltetrahydrofolate:corrinoid/iron-sulfur protein co-methyltransferase</fullName>
        <ecNumber evidence="8">2.1.1.258</ecNumber>
    </submittedName>
</protein>
<organism evidence="8 9">
    <name type="scientific">Pelotomaculum propionicicum</name>
    <dbReference type="NCBI Taxonomy" id="258475"/>
    <lineage>
        <taxon>Bacteria</taxon>
        <taxon>Bacillati</taxon>
        <taxon>Bacillota</taxon>
        <taxon>Clostridia</taxon>
        <taxon>Eubacteriales</taxon>
        <taxon>Desulfotomaculaceae</taxon>
        <taxon>Pelotomaculum</taxon>
    </lineage>
</organism>
<dbReference type="InterPro" id="IPR050554">
    <property type="entry name" value="Met_Synthase/Corrinoid"/>
</dbReference>
<dbReference type="GO" id="GO:0046872">
    <property type="term" value="F:metal ion binding"/>
    <property type="evidence" value="ECO:0007669"/>
    <property type="project" value="UniProtKB-KW"/>
</dbReference>
<reference evidence="8 9" key="1">
    <citation type="journal article" date="2018" name="Environ. Microbiol.">
        <title>Novel energy conservation strategies and behaviour of Pelotomaculum schinkii driving syntrophic propionate catabolism.</title>
        <authorList>
            <person name="Hidalgo-Ahumada C.A.P."/>
            <person name="Nobu M.K."/>
            <person name="Narihiro T."/>
            <person name="Tamaki H."/>
            <person name="Liu W.T."/>
            <person name="Kamagata Y."/>
            <person name="Stams A.J.M."/>
            <person name="Imachi H."/>
            <person name="Sousa D.Z."/>
        </authorList>
    </citation>
    <scope>NUCLEOTIDE SEQUENCE [LARGE SCALE GENOMIC DNA]</scope>
    <source>
        <strain evidence="8 9">MGP</strain>
    </source>
</reference>
<evidence type="ECO:0000256" key="6">
    <source>
        <dbReference type="ARBA" id="ARBA00023285"/>
    </source>
</evidence>
<keyword evidence="5" id="KW-0479">Metal-binding</keyword>
<evidence type="ECO:0000256" key="5">
    <source>
        <dbReference type="ARBA" id="ARBA00022723"/>
    </source>
</evidence>
<keyword evidence="4 8" id="KW-0808">Transferase</keyword>
<evidence type="ECO:0000256" key="3">
    <source>
        <dbReference type="ARBA" id="ARBA00022628"/>
    </source>
</evidence>
<dbReference type="Pfam" id="PF00809">
    <property type="entry name" value="Pterin_bind"/>
    <property type="match status" value="1"/>
</dbReference>
<proteinExistence type="inferred from homology"/>
<dbReference type="NCBIfam" id="NF005719">
    <property type="entry name" value="PRK07535.1"/>
    <property type="match status" value="1"/>
</dbReference>
<dbReference type="OrthoDB" id="358252at2"/>
<gene>
    <name evidence="8" type="primary">acsE_1</name>
    <name evidence="8" type="ORF">Pmgp_00669</name>
</gene>